<dbReference type="Gene3D" id="3.40.50.11350">
    <property type="match status" value="1"/>
</dbReference>
<accession>A0A2N9EHS5</accession>
<evidence type="ECO:0000313" key="1">
    <source>
        <dbReference type="EMBL" id="SPC74204.1"/>
    </source>
</evidence>
<dbReference type="EMBL" id="OIVN01000097">
    <property type="protein sequence ID" value="SPC74204.1"/>
    <property type="molecule type" value="Genomic_DNA"/>
</dbReference>
<dbReference type="GO" id="GO:0046921">
    <property type="term" value="F:alpha-(1-&gt;6)-fucosyltransferase activity"/>
    <property type="evidence" value="ECO:0007669"/>
    <property type="project" value="TreeGrafter"/>
</dbReference>
<dbReference type="PANTHER" id="PTHR13132:SF29">
    <property type="entry name" value="ALPHA-(1,6)-FUCOSYLTRANSFERASE"/>
    <property type="match status" value="1"/>
</dbReference>
<dbReference type="PANTHER" id="PTHR13132">
    <property type="entry name" value="ALPHA- 1,6 -FUCOSYLTRANSFERASE"/>
    <property type="match status" value="1"/>
</dbReference>
<name>A0A2N9EHS5_FAGSY</name>
<dbReference type="FunFam" id="3.40.50.11350:FF:000008">
    <property type="entry name" value="Alpha-(1,6)-fucosyltransferase"/>
    <property type="match status" value="1"/>
</dbReference>
<gene>
    <name evidence="1" type="ORF">FSB_LOCUS2086</name>
</gene>
<evidence type="ECO:0008006" key="2">
    <source>
        <dbReference type="Google" id="ProtNLM"/>
    </source>
</evidence>
<protein>
    <recommendedName>
        <fullName evidence="2">Alpha-(1,6)-fucosyltransferase</fullName>
    </recommendedName>
</protein>
<proteinExistence type="predicted"/>
<organism evidence="1">
    <name type="scientific">Fagus sylvatica</name>
    <name type="common">Beechnut</name>
    <dbReference type="NCBI Taxonomy" id="28930"/>
    <lineage>
        <taxon>Eukaryota</taxon>
        <taxon>Viridiplantae</taxon>
        <taxon>Streptophyta</taxon>
        <taxon>Embryophyta</taxon>
        <taxon>Tracheophyta</taxon>
        <taxon>Spermatophyta</taxon>
        <taxon>Magnoliopsida</taxon>
        <taxon>eudicotyledons</taxon>
        <taxon>Gunneridae</taxon>
        <taxon>Pentapetalae</taxon>
        <taxon>rosids</taxon>
        <taxon>fabids</taxon>
        <taxon>Fagales</taxon>
        <taxon>Fagaceae</taxon>
        <taxon>Fagus</taxon>
    </lineage>
</organism>
<sequence>METSSQKSLEKVLSQRALQMGSSFPCQICVVGFLCGVCLTSLFLAALTSFGSFEFGGFSLSAMSFGASPGNSSSEVINLVTSTDCNLKPKETERLVVDSHSIKENNDDERVSLLYSAWSAMLTTSVDEESEYLKQLRLSKSNVPNAPHLENCKLRTQVNERLDRRHRNESFPPWTGWKGLLDMHPAAAINEQLTYFKNRVISKGAYPPWITGSDEENYPYTRKVQRDIWIHQHPLNCSDPNVKFLVADWERIPGFGIGAQLAGMCGLLAIAINEKRVLVTNYYNRADHDGCKGSSHSSWSCYFFPETSQECRDRAFELLGSDEAWKRRIITAKENYSSKEIWAGRTPRSWGDPWTYLQPTTEINGSLIAYHRKMDRRWWRAQAVRYLMRFQTEYMCSLLNVAHHAAFGKEAAKLVLKSLDKEWPKGFTNNPNSDIEDYVWSSHKPWIPRPLLSMHVRMGDKACEMKVVEFEGYMHLANRIRKRFPHLNSIWLSTEMQEVIDKSKSYSNWNFYYTNVTRQVGNMTMARYEASLGRETSTNYPLVNFLMATEADFFIGALGSTWCFLIDGMRNTGGKVMAGYLSVNKDRFW</sequence>
<dbReference type="AlphaFoldDB" id="A0A2N9EHS5"/>
<dbReference type="GO" id="GO:0006487">
    <property type="term" value="P:protein N-linked glycosylation"/>
    <property type="evidence" value="ECO:0007669"/>
    <property type="project" value="TreeGrafter"/>
</dbReference>
<reference evidence="1" key="1">
    <citation type="submission" date="2018-02" db="EMBL/GenBank/DDBJ databases">
        <authorList>
            <person name="Cohen D.B."/>
            <person name="Kent A.D."/>
        </authorList>
    </citation>
    <scope>NUCLEOTIDE SEQUENCE</scope>
</reference>